<proteinExistence type="predicted"/>
<keyword evidence="3" id="KW-1185">Reference proteome</keyword>
<name>A0A9D4FXN1_DREPO</name>
<evidence type="ECO:0000313" key="2">
    <source>
        <dbReference type="EMBL" id="KAH3807099.1"/>
    </source>
</evidence>
<dbReference type="Proteomes" id="UP000828390">
    <property type="component" value="Unassembled WGS sequence"/>
</dbReference>
<comment type="caution">
    <text evidence="2">The sequence shown here is derived from an EMBL/GenBank/DDBJ whole genome shotgun (WGS) entry which is preliminary data.</text>
</comment>
<gene>
    <name evidence="2" type="ORF">DPMN_135432</name>
</gene>
<dbReference type="AlphaFoldDB" id="A0A9D4FXN1"/>
<feature type="domain" description="Transposable element P transposase-like GTP-binding insertion" evidence="1">
    <location>
        <begin position="3"/>
        <end position="71"/>
    </location>
</feature>
<evidence type="ECO:0000313" key="3">
    <source>
        <dbReference type="Proteomes" id="UP000828390"/>
    </source>
</evidence>
<accession>A0A9D4FXN1</accession>
<reference evidence="2" key="1">
    <citation type="journal article" date="2019" name="bioRxiv">
        <title>The Genome of the Zebra Mussel, Dreissena polymorpha: A Resource for Invasive Species Research.</title>
        <authorList>
            <person name="McCartney M.A."/>
            <person name="Auch B."/>
            <person name="Kono T."/>
            <person name="Mallez S."/>
            <person name="Zhang Y."/>
            <person name="Obille A."/>
            <person name="Becker A."/>
            <person name="Abrahante J.E."/>
            <person name="Garbe J."/>
            <person name="Badalamenti J.P."/>
            <person name="Herman A."/>
            <person name="Mangelson H."/>
            <person name="Liachko I."/>
            <person name="Sullivan S."/>
            <person name="Sone E.D."/>
            <person name="Koren S."/>
            <person name="Silverstein K.A.T."/>
            <person name="Beckman K.B."/>
            <person name="Gohl D.M."/>
        </authorList>
    </citation>
    <scope>NUCLEOTIDE SEQUENCE</scope>
    <source>
        <strain evidence="2">Duluth1</strain>
        <tissue evidence="2">Whole animal</tissue>
    </source>
</reference>
<sequence length="82" mass="9536">MWNNGKDASWLHIVNLYRDHSQDQLCRYCKKLTKEHIDMTSYGCMKVNKVAQVLSKTDASALEMLYGDQVSETVTIIRHMDK</sequence>
<dbReference type="EMBL" id="JAIWYP010000006">
    <property type="protein sequence ID" value="KAH3807099.1"/>
    <property type="molecule type" value="Genomic_DNA"/>
</dbReference>
<protein>
    <recommendedName>
        <fullName evidence="1">Transposable element P transposase-like GTP-binding insertion domain-containing protein</fullName>
    </recommendedName>
</protein>
<evidence type="ECO:0000259" key="1">
    <source>
        <dbReference type="Pfam" id="PF21788"/>
    </source>
</evidence>
<dbReference type="InterPro" id="IPR048366">
    <property type="entry name" value="TNP-like_GBD"/>
</dbReference>
<dbReference type="Pfam" id="PF21788">
    <property type="entry name" value="TNP-like_GBD"/>
    <property type="match status" value="1"/>
</dbReference>
<reference evidence="2" key="2">
    <citation type="submission" date="2020-11" db="EMBL/GenBank/DDBJ databases">
        <authorList>
            <person name="McCartney M.A."/>
            <person name="Auch B."/>
            <person name="Kono T."/>
            <person name="Mallez S."/>
            <person name="Becker A."/>
            <person name="Gohl D.M."/>
            <person name="Silverstein K.A.T."/>
            <person name="Koren S."/>
            <person name="Bechman K.B."/>
            <person name="Herman A."/>
            <person name="Abrahante J.E."/>
            <person name="Garbe J."/>
        </authorList>
    </citation>
    <scope>NUCLEOTIDE SEQUENCE</scope>
    <source>
        <strain evidence="2">Duluth1</strain>
        <tissue evidence="2">Whole animal</tissue>
    </source>
</reference>
<organism evidence="2 3">
    <name type="scientific">Dreissena polymorpha</name>
    <name type="common">Zebra mussel</name>
    <name type="synonym">Mytilus polymorpha</name>
    <dbReference type="NCBI Taxonomy" id="45954"/>
    <lineage>
        <taxon>Eukaryota</taxon>
        <taxon>Metazoa</taxon>
        <taxon>Spiralia</taxon>
        <taxon>Lophotrochozoa</taxon>
        <taxon>Mollusca</taxon>
        <taxon>Bivalvia</taxon>
        <taxon>Autobranchia</taxon>
        <taxon>Heteroconchia</taxon>
        <taxon>Euheterodonta</taxon>
        <taxon>Imparidentia</taxon>
        <taxon>Neoheterodontei</taxon>
        <taxon>Myida</taxon>
        <taxon>Dreissenoidea</taxon>
        <taxon>Dreissenidae</taxon>
        <taxon>Dreissena</taxon>
    </lineage>
</organism>